<evidence type="ECO:0000256" key="2">
    <source>
        <dbReference type="ARBA" id="ARBA00010441"/>
    </source>
</evidence>
<dbReference type="EMBL" id="CAFBQG010000047">
    <property type="protein sequence ID" value="CAB5047393.1"/>
    <property type="molecule type" value="Genomic_DNA"/>
</dbReference>
<keyword evidence="9" id="KW-0594">Phospholipid biosynthesis</keyword>
<evidence type="ECO:0000256" key="9">
    <source>
        <dbReference type="ARBA" id="ARBA00023209"/>
    </source>
</evidence>
<reference evidence="12" key="1">
    <citation type="submission" date="2020-05" db="EMBL/GenBank/DDBJ databases">
        <authorList>
            <person name="Chiriac C."/>
            <person name="Salcher M."/>
            <person name="Ghai R."/>
            <person name="Kavagutti S V."/>
        </authorList>
    </citation>
    <scope>NUCLEOTIDE SEQUENCE</scope>
</reference>
<dbReference type="InterPro" id="IPR004570">
    <property type="entry name" value="Phosphatidylglycerol_P_synth"/>
</dbReference>
<evidence type="ECO:0000313" key="15">
    <source>
        <dbReference type="EMBL" id="CAB4851214.1"/>
    </source>
</evidence>
<evidence type="ECO:0000256" key="7">
    <source>
        <dbReference type="ARBA" id="ARBA00023098"/>
    </source>
</evidence>
<dbReference type="EMBL" id="CAFBIX010000100">
    <property type="protein sequence ID" value="CAB4851214.1"/>
    <property type="molecule type" value="Genomic_DNA"/>
</dbReference>
<proteinExistence type="inferred from homology"/>
<dbReference type="Gene3D" id="1.20.120.1760">
    <property type="match status" value="1"/>
</dbReference>
<feature type="transmembrane region" description="Helical" evidence="11">
    <location>
        <begin position="158"/>
        <end position="179"/>
    </location>
</feature>
<evidence type="ECO:0000313" key="16">
    <source>
        <dbReference type="EMBL" id="CAB5019515.1"/>
    </source>
</evidence>
<evidence type="ECO:0000313" key="12">
    <source>
        <dbReference type="EMBL" id="CAB4334224.1"/>
    </source>
</evidence>
<evidence type="ECO:0000256" key="6">
    <source>
        <dbReference type="ARBA" id="ARBA00022989"/>
    </source>
</evidence>
<keyword evidence="7" id="KW-0443">Lipid metabolism</keyword>
<comment type="subcellular location">
    <subcellularLocation>
        <location evidence="1">Membrane</location>
        <topology evidence="1">Multi-pass membrane protein</topology>
    </subcellularLocation>
</comment>
<dbReference type="PANTHER" id="PTHR14269">
    <property type="entry name" value="CDP-DIACYLGLYCEROL--GLYCEROL-3-PHOSPHATE 3-PHOSPHATIDYLTRANSFERASE-RELATED"/>
    <property type="match status" value="1"/>
</dbReference>
<dbReference type="EMBL" id="CAESAI010000007">
    <property type="protein sequence ID" value="CAB4334224.1"/>
    <property type="molecule type" value="Genomic_DNA"/>
</dbReference>
<keyword evidence="4" id="KW-0808">Transferase</keyword>
<dbReference type="InterPro" id="IPR048254">
    <property type="entry name" value="CDP_ALCOHOL_P_TRANSF_CS"/>
</dbReference>
<dbReference type="InterPro" id="IPR050324">
    <property type="entry name" value="CDP-alcohol_PTase-I"/>
</dbReference>
<evidence type="ECO:0000256" key="10">
    <source>
        <dbReference type="ARBA" id="ARBA00023264"/>
    </source>
</evidence>
<dbReference type="InterPro" id="IPR000462">
    <property type="entry name" value="CDP-OH_P_trans"/>
</dbReference>
<evidence type="ECO:0000256" key="4">
    <source>
        <dbReference type="ARBA" id="ARBA00022679"/>
    </source>
</evidence>
<evidence type="ECO:0000313" key="17">
    <source>
        <dbReference type="EMBL" id="CAB5047393.1"/>
    </source>
</evidence>
<organism evidence="12">
    <name type="scientific">freshwater metagenome</name>
    <dbReference type="NCBI Taxonomy" id="449393"/>
    <lineage>
        <taxon>unclassified sequences</taxon>
        <taxon>metagenomes</taxon>
        <taxon>ecological metagenomes</taxon>
    </lineage>
</organism>
<feature type="transmembrane region" description="Helical" evidence="11">
    <location>
        <begin position="12"/>
        <end position="32"/>
    </location>
</feature>
<sequence length="192" mass="21722">MNQQLTYRIWTIPNALSAARLLGVPVFFWLIVGPKNDGLALTILVISSFTDWLDGYLARRLNQFSKLGELLDPLADRLYVVAALLALYIRELIPVWVVVALLSRDVVMSLFLAYLKKHGYNGVPVHFVGKAATMNLLYALPLILMGTFSGHVGQFAEIFGWAFLLWGITMYWYAAILYIKQILALRRSINET</sequence>
<dbReference type="GO" id="GO:0016020">
    <property type="term" value="C:membrane"/>
    <property type="evidence" value="ECO:0007669"/>
    <property type="project" value="UniProtKB-SubCell"/>
</dbReference>
<dbReference type="PROSITE" id="PS00379">
    <property type="entry name" value="CDP_ALCOHOL_P_TRANSF"/>
    <property type="match status" value="1"/>
</dbReference>
<keyword evidence="5 11" id="KW-0812">Transmembrane</keyword>
<dbReference type="EMBL" id="CAFBPK010000011">
    <property type="protein sequence ID" value="CAB5019515.1"/>
    <property type="molecule type" value="Genomic_DNA"/>
</dbReference>
<keyword evidence="10" id="KW-1208">Phospholipid metabolism</keyword>
<evidence type="ECO:0000256" key="8">
    <source>
        <dbReference type="ARBA" id="ARBA00023136"/>
    </source>
</evidence>
<dbReference type="EMBL" id="CAFAAO010000006">
    <property type="protein sequence ID" value="CAB4800911.1"/>
    <property type="molecule type" value="Genomic_DNA"/>
</dbReference>
<dbReference type="InterPro" id="IPR043130">
    <property type="entry name" value="CDP-OH_PTrfase_TM_dom"/>
</dbReference>
<evidence type="ECO:0000256" key="5">
    <source>
        <dbReference type="ARBA" id="ARBA00022692"/>
    </source>
</evidence>
<evidence type="ECO:0000256" key="3">
    <source>
        <dbReference type="ARBA" id="ARBA00022516"/>
    </source>
</evidence>
<accession>A0A6J5YVK2</accession>
<keyword evidence="6 11" id="KW-1133">Transmembrane helix</keyword>
<comment type="similarity">
    <text evidence="2">Belongs to the CDP-alcohol phosphatidyltransferase class-I family.</text>
</comment>
<dbReference type="GO" id="GO:0046474">
    <property type="term" value="P:glycerophospholipid biosynthetic process"/>
    <property type="evidence" value="ECO:0007669"/>
    <property type="project" value="TreeGrafter"/>
</dbReference>
<evidence type="ECO:0000313" key="14">
    <source>
        <dbReference type="EMBL" id="CAB4800911.1"/>
    </source>
</evidence>
<dbReference type="PANTHER" id="PTHR14269:SF62">
    <property type="entry name" value="CDP-DIACYLGLYCEROL--GLYCEROL-3-PHOSPHATE 3-PHOSPHATIDYLTRANSFERASE 1, CHLOROPLASTIC"/>
    <property type="match status" value="1"/>
</dbReference>
<keyword evidence="8 11" id="KW-0472">Membrane</keyword>
<gene>
    <name evidence="14" type="ORF">UFOPK3037_00636</name>
    <name evidence="15" type="ORF">UFOPK3278_01424</name>
    <name evidence="12" type="ORF">UFOPK3406_00455</name>
    <name evidence="13" type="ORF">UFOPK3925_01085</name>
    <name evidence="16" type="ORF">UFOPK4097_00842</name>
    <name evidence="17" type="ORF">UFOPK4301_00526</name>
</gene>
<evidence type="ECO:0000256" key="1">
    <source>
        <dbReference type="ARBA" id="ARBA00004141"/>
    </source>
</evidence>
<dbReference type="GO" id="GO:0008444">
    <property type="term" value="F:CDP-diacylglycerol-glycerol-3-phosphate 3-phosphatidyltransferase activity"/>
    <property type="evidence" value="ECO:0007669"/>
    <property type="project" value="InterPro"/>
</dbReference>
<feature type="transmembrane region" description="Helical" evidence="11">
    <location>
        <begin position="127"/>
        <end position="146"/>
    </location>
</feature>
<dbReference type="AlphaFoldDB" id="A0A6J5YVK2"/>
<dbReference type="EMBL" id="CAESAD010000008">
    <property type="protein sequence ID" value="CAB4342066.1"/>
    <property type="molecule type" value="Genomic_DNA"/>
</dbReference>
<dbReference type="PIRSF" id="PIRSF000847">
    <property type="entry name" value="Phos_ph_gly_syn"/>
    <property type="match status" value="1"/>
</dbReference>
<protein>
    <submittedName>
        <fullName evidence="12">Unannotated protein</fullName>
    </submittedName>
</protein>
<name>A0A6J5YVK2_9ZZZZ</name>
<dbReference type="Pfam" id="PF01066">
    <property type="entry name" value="CDP-OH_P_transf"/>
    <property type="match status" value="1"/>
</dbReference>
<keyword evidence="3" id="KW-0444">Lipid biosynthesis</keyword>
<evidence type="ECO:0000313" key="13">
    <source>
        <dbReference type="EMBL" id="CAB4342066.1"/>
    </source>
</evidence>
<evidence type="ECO:0000256" key="11">
    <source>
        <dbReference type="SAM" id="Phobius"/>
    </source>
</evidence>